<keyword evidence="2" id="KW-1185">Reference proteome</keyword>
<accession>A0ABT5D651</accession>
<evidence type="ECO:0000313" key="2">
    <source>
        <dbReference type="Proteomes" id="UP001221838"/>
    </source>
</evidence>
<dbReference type="RefSeq" id="WP_272137437.1">
    <property type="nucleotide sequence ID" value="NZ_JAQNDM010000002.1"/>
</dbReference>
<evidence type="ECO:0008006" key="3">
    <source>
        <dbReference type="Google" id="ProtNLM"/>
    </source>
</evidence>
<name>A0ABT5D651_9BACT</name>
<dbReference type="Proteomes" id="UP001221838">
    <property type="component" value="Unassembled WGS sequence"/>
</dbReference>
<organism evidence="1 2">
    <name type="scientific">Stigmatella ashevillensis</name>
    <dbReference type="NCBI Taxonomy" id="2995309"/>
    <lineage>
        <taxon>Bacteria</taxon>
        <taxon>Pseudomonadati</taxon>
        <taxon>Myxococcota</taxon>
        <taxon>Myxococcia</taxon>
        <taxon>Myxococcales</taxon>
        <taxon>Cystobacterineae</taxon>
        <taxon>Archangiaceae</taxon>
        <taxon>Stigmatella</taxon>
    </lineage>
</organism>
<evidence type="ECO:0000313" key="1">
    <source>
        <dbReference type="EMBL" id="MDC0709144.1"/>
    </source>
</evidence>
<dbReference type="EMBL" id="JAQNDM010000002">
    <property type="protein sequence ID" value="MDC0709144.1"/>
    <property type="molecule type" value="Genomic_DNA"/>
</dbReference>
<dbReference type="NCBIfam" id="NF047593">
    <property type="entry name" value="IS66_ISAeme5_TnpA"/>
    <property type="match status" value="1"/>
</dbReference>
<sequence>MADIEVWKKRVEDWRTSGQSAGEYCKGQEFTAGTLYRWSSRLAEPARSEEEGAIPLVRLVRGPQPKAQQSVEAGAQSVAVIIEVQGARVLVPPGAQVATVGVALEALGSGGRSGA</sequence>
<proteinExistence type="predicted"/>
<protein>
    <recommendedName>
        <fullName evidence="3">Transposase</fullName>
    </recommendedName>
</protein>
<reference evidence="1 2" key="1">
    <citation type="submission" date="2022-11" db="EMBL/GenBank/DDBJ databases">
        <title>Minimal conservation of predation-associated metabolite biosynthetic gene clusters underscores biosynthetic potential of Myxococcota including descriptions for ten novel species: Archangium lansinium sp. nov., Myxococcus landrumus sp. nov., Nannocystis bai.</title>
        <authorList>
            <person name="Ahearne A."/>
            <person name="Stevens C."/>
            <person name="Dowd S."/>
        </authorList>
    </citation>
    <scope>NUCLEOTIDE SEQUENCE [LARGE SCALE GENOMIC DNA]</scope>
    <source>
        <strain evidence="1 2">NCWAL01</strain>
    </source>
</reference>
<gene>
    <name evidence="1" type="ORF">POL68_11780</name>
</gene>
<comment type="caution">
    <text evidence="1">The sequence shown here is derived from an EMBL/GenBank/DDBJ whole genome shotgun (WGS) entry which is preliminary data.</text>
</comment>